<keyword evidence="2" id="KW-1185">Reference proteome</keyword>
<dbReference type="HOGENOM" id="CLU_1115206_0_0_5"/>
<organism evidence="1 2">
    <name type="scientific">Erythrobacter litoralis (strain HTCC2594)</name>
    <dbReference type="NCBI Taxonomy" id="314225"/>
    <lineage>
        <taxon>Bacteria</taxon>
        <taxon>Pseudomonadati</taxon>
        <taxon>Pseudomonadota</taxon>
        <taxon>Alphaproteobacteria</taxon>
        <taxon>Sphingomonadales</taxon>
        <taxon>Erythrobacteraceae</taxon>
        <taxon>Erythrobacter/Porphyrobacter group</taxon>
        <taxon>Erythrobacter</taxon>
    </lineage>
</organism>
<sequence length="291" mass="31728">MLRDIRNLGRFLATGALAILLTGCFMTPGKFTSEMRINDDGRFAYFYDGEITIIGLTKMAEMAAKADEEEFSAEPCTTDDGSERECTAAELEQQREAWDAAAPQRATERSQQGQVMRMMVGEVDLSDPEKIAEFSRKLERQAGWNTVRYRADGIFDVSFAIDGMLTHDFLFPVIEGFPMPGAFVRAHLRDEGIVRVEAPGFSAGAGGPGAELGGFTQLMGMAARSEQASEGEPDLPKIPPIEGTFRIVTNAQILANNTDEGPTATPTGNVLAWSIDTQTRTAPMAMLQLSR</sequence>
<dbReference type="OrthoDB" id="7390084at2"/>
<name>Q2NBV9_ERYLH</name>
<accession>Q2NBV9</accession>
<dbReference type="eggNOG" id="ENOG5032TJS">
    <property type="taxonomic scope" value="Bacteria"/>
</dbReference>
<protein>
    <recommendedName>
        <fullName evidence="3">Lipoprotein</fullName>
    </recommendedName>
</protein>
<dbReference type="RefSeq" id="WP_011413708.1">
    <property type="nucleotide sequence ID" value="NC_007722.1"/>
</dbReference>
<dbReference type="AlphaFoldDB" id="Q2NBV9"/>
<dbReference type="Proteomes" id="UP000008808">
    <property type="component" value="Chromosome"/>
</dbReference>
<proteinExistence type="predicted"/>
<dbReference type="PROSITE" id="PS51257">
    <property type="entry name" value="PROKAR_LIPOPROTEIN"/>
    <property type="match status" value="1"/>
</dbReference>
<gene>
    <name evidence="1" type="ordered locus">ELI_03700</name>
</gene>
<evidence type="ECO:0008006" key="3">
    <source>
        <dbReference type="Google" id="ProtNLM"/>
    </source>
</evidence>
<dbReference type="KEGG" id="eli:ELI_03700"/>
<reference evidence="2" key="1">
    <citation type="journal article" date="2009" name="J. Bacteriol.">
        <title>Complete genome sequence of Erythrobacter litoralis HTCC2594.</title>
        <authorList>
            <person name="Oh H.M."/>
            <person name="Giovannoni S.J."/>
            <person name="Ferriera S."/>
            <person name="Johnson J."/>
            <person name="Cho J.C."/>
        </authorList>
    </citation>
    <scope>NUCLEOTIDE SEQUENCE [LARGE SCALE GENOMIC DNA]</scope>
    <source>
        <strain evidence="2">HTCC2594</strain>
    </source>
</reference>
<evidence type="ECO:0000313" key="2">
    <source>
        <dbReference type="Proteomes" id="UP000008808"/>
    </source>
</evidence>
<evidence type="ECO:0000313" key="1">
    <source>
        <dbReference type="EMBL" id="ABC62832.1"/>
    </source>
</evidence>
<dbReference type="EMBL" id="CP000157">
    <property type="protein sequence ID" value="ABC62832.1"/>
    <property type="molecule type" value="Genomic_DNA"/>
</dbReference>